<protein>
    <recommendedName>
        <fullName evidence="4">DUF4352 domain-containing protein</fullName>
    </recommendedName>
</protein>
<proteinExistence type="predicted"/>
<feature type="chain" id="PRO_5019017198" description="DUF4352 domain-containing protein" evidence="1">
    <location>
        <begin position="25"/>
        <end position="181"/>
    </location>
</feature>
<dbReference type="AlphaFoldDB" id="A0A419ACT3"/>
<sequence>MIRAADMATVLAGAALLGAMMASAPDYNSVFQPFPAHAAPGEAADGRLFDARFLGGRLARQVAFERYGTPIIRDSAALFLIADFEVSHVTASTRIAATWRGASGRDYAATGRVEGAPGGLEARWFQPGLTDRAFAVFELPADEVPGGRLVLTAPGVTILDSALHLPAPPLPGPQPLARIAP</sequence>
<feature type="signal peptide" evidence="1">
    <location>
        <begin position="1"/>
        <end position="24"/>
    </location>
</feature>
<accession>A0A419ACT3</accession>
<keyword evidence="1" id="KW-0732">Signal</keyword>
<evidence type="ECO:0000313" key="3">
    <source>
        <dbReference type="Proteomes" id="UP000283587"/>
    </source>
</evidence>
<evidence type="ECO:0000256" key="1">
    <source>
        <dbReference type="SAM" id="SignalP"/>
    </source>
</evidence>
<evidence type="ECO:0000313" key="2">
    <source>
        <dbReference type="EMBL" id="RJL22671.1"/>
    </source>
</evidence>
<gene>
    <name evidence="2" type="ORF">D3P05_00305</name>
</gene>
<dbReference type="Proteomes" id="UP000283587">
    <property type="component" value="Unassembled WGS sequence"/>
</dbReference>
<organism evidence="2 3">
    <name type="scientific">Paracoccus siganidrum</name>
    <dbReference type="NCBI Taxonomy" id="1276757"/>
    <lineage>
        <taxon>Bacteria</taxon>
        <taxon>Pseudomonadati</taxon>
        <taxon>Pseudomonadota</taxon>
        <taxon>Alphaproteobacteria</taxon>
        <taxon>Rhodobacterales</taxon>
        <taxon>Paracoccaceae</taxon>
        <taxon>Paracoccus</taxon>
    </lineage>
</organism>
<dbReference type="EMBL" id="QZEW01000001">
    <property type="protein sequence ID" value="RJL22671.1"/>
    <property type="molecule type" value="Genomic_DNA"/>
</dbReference>
<name>A0A419ACT3_9RHOB</name>
<keyword evidence="3" id="KW-1185">Reference proteome</keyword>
<reference evidence="3" key="1">
    <citation type="submission" date="2018-09" db="EMBL/GenBank/DDBJ databases">
        <title>Paracoccus onubensis nov. sp. a moderate halophilic bacterium isolated from Gruta de las Maravillas (Aracena, Spain).</title>
        <authorList>
            <person name="Jurado V."/>
            <person name="Gutierrez-Patricio S."/>
            <person name="Gonzalez-Pimentel J.L."/>
            <person name="Miller A.Z."/>
            <person name="Laiz L."/>
            <person name="Saiz-Jimenez C."/>
        </authorList>
    </citation>
    <scope>NUCLEOTIDE SEQUENCE [LARGE SCALE GENOMIC DNA]</scope>
    <source>
        <strain evidence="3">DSM 26381</strain>
    </source>
</reference>
<comment type="caution">
    <text evidence="2">The sequence shown here is derived from an EMBL/GenBank/DDBJ whole genome shotgun (WGS) entry which is preliminary data.</text>
</comment>
<dbReference type="OrthoDB" id="7375531at2"/>
<dbReference type="RefSeq" id="WP_119896197.1">
    <property type="nucleotide sequence ID" value="NZ_QNRC01000003.1"/>
</dbReference>
<evidence type="ECO:0008006" key="4">
    <source>
        <dbReference type="Google" id="ProtNLM"/>
    </source>
</evidence>